<proteinExistence type="predicted"/>
<comment type="caution">
    <text evidence="2">The sequence shown here is derived from an EMBL/GenBank/DDBJ whole genome shotgun (WGS) entry which is preliminary data.</text>
</comment>
<evidence type="ECO:0000256" key="1">
    <source>
        <dbReference type="SAM" id="MobiDB-lite"/>
    </source>
</evidence>
<evidence type="ECO:0000313" key="2">
    <source>
        <dbReference type="EMBL" id="GFT74947.1"/>
    </source>
</evidence>
<protein>
    <submittedName>
        <fullName evidence="2">Uncharacterized protein</fullName>
    </submittedName>
</protein>
<accession>A0A8X6U2Y8</accession>
<organism evidence="2 3">
    <name type="scientific">Nephila pilipes</name>
    <name type="common">Giant wood spider</name>
    <name type="synonym">Nephila maculata</name>
    <dbReference type="NCBI Taxonomy" id="299642"/>
    <lineage>
        <taxon>Eukaryota</taxon>
        <taxon>Metazoa</taxon>
        <taxon>Ecdysozoa</taxon>
        <taxon>Arthropoda</taxon>
        <taxon>Chelicerata</taxon>
        <taxon>Arachnida</taxon>
        <taxon>Araneae</taxon>
        <taxon>Araneomorphae</taxon>
        <taxon>Entelegynae</taxon>
        <taxon>Araneoidea</taxon>
        <taxon>Nephilidae</taxon>
        <taxon>Nephila</taxon>
    </lineage>
</organism>
<dbReference type="InterPro" id="IPR029048">
    <property type="entry name" value="HSP70_C_sf"/>
</dbReference>
<gene>
    <name evidence="2" type="ORF">NPIL_290291</name>
</gene>
<feature type="region of interest" description="Disordered" evidence="1">
    <location>
        <begin position="70"/>
        <end position="95"/>
    </location>
</feature>
<dbReference type="SUPFAM" id="SSF100934">
    <property type="entry name" value="Heat shock protein 70kD (HSP70), C-terminal subdomain"/>
    <property type="match status" value="1"/>
</dbReference>
<dbReference type="OrthoDB" id="6538122at2759"/>
<reference evidence="2" key="1">
    <citation type="submission" date="2020-08" db="EMBL/GenBank/DDBJ databases">
        <title>Multicomponent nature underlies the extraordinary mechanical properties of spider dragline silk.</title>
        <authorList>
            <person name="Kono N."/>
            <person name="Nakamura H."/>
            <person name="Mori M."/>
            <person name="Yoshida Y."/>
            <person name="Ohtoshi R."/>
            <person name="Malay A.D."/>
            <person name="Moran D.A.P."/>
            <person name="Tomita M."/>
            <person name="Numata K."/>
            <person name="Arakawa K."/>
        </authorList>
    </citation>
    <scope>NUCLEOTIDE SEQUENCE</scope>
</reference>
<dbReference type="AlphaFoldDB" id="A0A8X6U2Y8"/>
<sequence>MHELQWDCSIIPGHHTGLDLGGGTYYVSVLTIDEVSLFEWLDNNTLAEKDEIEHKMKEAKSELPPLMTKLHQGGQNMEQGSSASGGTSGLTIEVD</sequence>
<dbReference type="Gene3D" id="1.20.1270.10">
    <property type="match status" value="1"/>
</dbReference>
<dbReference type="EMBL" id="BMAW01117385">
    <property type="protein sequence ID" value="GFT74947.1"/>
    <property type="molecule type" value="Genomic_DNA"/>
</dbReference>
<dbReference type="Proteomes" id="UP000887013">
    <property type="component" value="Unassembled WGS sequence"/>
</dbReference>
<evidence type="ECO:0000313" key="3">
    <source>
        <dbReference type="Proteomes" id="UP000887013"/>
    </source>
</evidence>
<name>A0A8X6U2Y8_NEPPI</name>
<keyword evidence="3" id="KW-1185">Reference proteome</keyword>